<dbReference type="InterPro" id="IPR037143">
    <property type="entry name" value="4-PPantetheinyl_Trfase_dom_sf"/>
</dbReference>
<comment type="caution">
    <text evidence="3">The sequence shown here is derived from an EMBL/GenBank/DDBJ whole genome shotgun (WGS) entry which is preliminary data.</text>
</comment>
<gene>
    <name evidence="3" type="ORF">D7X12_18820</name>
</gene>
<keyword evidence="4" id="KW-1185">Reference proteome</keyword>
<evidence type="ECO:0000256" key="1">
    <source>
        <dbReference type="ARBA" id="ARBA00022679"/>
    </source>
</evidence>
<organism evidence="3 4">
    <name type="scientific">Corallococcus sicarius</name>
    <dbReference type="NCBI Taxonomy" id="2316726"/>
    <lineage>
        <taxon>Bacteria</taxon>
        <taxon>Pseudomonadati</taxon>
        <taxon>Myxococcota</taxon>
        <taxon>Myxococcia</taxon>
        <taxon>Myxococcales</taxon>
        <taxon>Cystobacterineae</taxon>
        <taxon>Myxococcaceae</taxon>
        <taxon>Corallococcus</taxon>
    </lineage>
</organism>
<dbReference type="EMBL" id="RAWG01000112">
    <property type="protein sequence ID" value="RKH41217.1"/>
    <property type="molecule type" value="Genomic_DNA"/>
</dbReference>
<reference evidence="4" key="1">
    <citation type="submission" date="2018-09" db="EMBL/GenBank/DDBJ databases">
        <authorList>
            <person name="Livingstone P.G."/>
            <person name="Whitworth D.E."/>
        </authorList>
    </citation>
    <scope>NUCLEOTIDE SEQUENCE [LARGE SCALE GENOMIC DNA]</scope>
    <source>
        <strain evidence="4">CA040B</strain>
    </source>
</reference>
<sequence length="121" mass="13080">MGLGHDLQSVAELEAARGLLEPDVFFTPAELARISRAPSPLESLAAGFCAKEALFKALPPIDGWFWTDAELLHDARHAPRFHFHGTLAEHLTREGWQVAVSLSHSGGFVSAVVVVTLAPRS</sequence>
<dbReference type="SUPFAM" id="SSF56214">
    <property type="entry name" value="4'-phosphopantetheinyl transferase"/>
    <property type="match status" value="1"/>
</dbReference>
<dbReference type="Gene3D" id="3.90.470.20">
    <property type="entry name" value="4'-phosphopantetheinyl transferase domain"/>
    <property type="match status" value="1"/>
</dbReference>
<protein>
    <submittedName>
        <fullName evidence="3">4'-phosphopantetheinyl transferase superfamily protein</fullName>
    </submittedName>
</protein>
<proteinExistence type="predicted"/>
<name>A0A3A8N9Z2_9BACT</name>
<keyword evidence="1 3" id="KW-0808">Transferase</keyword>
<dbReference type="Pfam" id="PF01648">
    <property type="entry name" value="ACPS"/>
    <property type="match status" value="1"/>
</dbReference>
<evidence type="ECO:0000259" key="2">
    <source>
        <dbReference type="Pfam" id="PF01648"/>
    </source>
</evidence>
<feature type="domain" description="4'-phosphopantetheinyl transferase" evidence="2">
    <location>
        <begin position="3"/>
        <end position="99"/>
    </location>
</feature>
<evidence type="ECO:0000313" key="4">
    <source>
        <dbReference type="Proteomes" id="UP000273405"/>
    </source>
</evidence>
<evidence type="ECO:0000313" key="3">
    <source>
        <dbReference type="EMBL" id="RKH41217.1"/>
    </source>
</evidence>
<dbReference type="Proteomes" id="UP000273405">
    <property type="component" value="Unassembled WGS sequence"/>
</dbReference>
<dbReference type="InterPro" id="IPR008278">
    <property type="entry name" value="4-PPantetheinyl_Trfase_dom"/>
</dbReference>
<dbReference type="AlphaFoldDB" id="A0A3A8N9Z2"/>
<dbReference type="GO" id="GO:0000287">
    <property type="term" value="F:magnesium ion binding"/>
    <property type="evidence" value="ECO:0007669"/>
    <property type="project" value="InterPro"/>
</dbReference>
<accession>A0A3A8N9Z2</accession>
<dbReference type="RefSeq" id="WP_120626652.1">
    <property type="nucleotide sequence ID" value="NZ_RAWG01000112.1"/>
</dbReference>
<dbReference type="GO" id="GO:0008897">
    <property type="term" value="F:holo-[acyl-carrier-protein] synthase activity"/>
    <property type="evidence" value="ECO:0007669"/>
    <property type="project" value="InterPro"/>
</dbReference>